<organism evidence="1 2">
    <name type="scientific">Anaerovirgula multivorans</name>
    <dbReference type="NCBI Taxonomy" id="312168"/>
    <lineage>
        <taxon>Bacteria</taxon>
        <taxon>Bacillati</taxon>
        <taxon>Bacillota</taxon>
        <taxon>Clostridia</taxon>
        <taxon>Peptostreptococcales</taxon>
        <taxon>Natronincolaceae</taxon>
        <taxon>Anaerovirgula</taxon>
    </lineage>
</organism>
<sequence>MAHFKWVEKYDVKAKRFLNFLKEEVVDNLTAYPFNADAGETAENNVWTVQSSETDTDGNITSIIFKRGVADGQVGKVFYVKFFNETLASDSTYATFSVQVLENYNEGTSTFGNAGPVAKYQCANESIANTERSKESALHVFLNITNKRLAMVIVADPVVNFNDYRKSFMYAGEIVTFEGNVDDIDGNVLLTAGCVNVEPTMAQLQSKTPSEYFGVYTSPGNNTFQMLGTKSGVRFQKHYPAFITQAPKPGNAFVDSVLGDTGLELEAQGYQASRWTDKYHLSPIYVAHPYEGYRGHLFDCISVIRHNILHMDKLIIDVDVCKYPDKKWKQEVFRYFDINTEQNFYKLSPNQGTAVALLAEVRY</sequence>
<gene>
    <name evidence="1" type="ORF">SAMN05446037_100670</name>
</gene>
<evidence type="ECO:0000313" key="1">
    <source>
        <dbReference type="EMBL" id="SNS21737.1"/>
    </source>
</evidence>
<dbReference type="EMBL" id="FZOJ01000006">
    <property type="protein sequence ID" value="SNS21737.1"/>
    <property type="molecule type" value="Genomic_DNA"/>
</dbReference>
<accession>A0A239CNM2</accession>
<dbReference type="AlphaFoldDB" id="A0A239CNM2"/>
<dbReference type="RefSeq" id="WP_089282324.1">
    <property type="nucleotide sequence ID" value="NZ_FZOJ01000006.1"/>
</dbReference>
<keyword evidence="2" id="KW-1185">Reference proteome</keyword>
<evidence type="ECO:0000313" key="2">
    <source>
        <dbReference type="Proteomes" id="UP000198304"/>
    </source>
</evidence>
<dbReference type="OrthoDB" id="2820053at2"/>
<proteinExistence type="predicted"/>
<dbReference type="Proteomes" id="UP000198304">
    <property type="component" value="Unassembled WGS sequence"/>
</dbReference>
<reference evidence="1 2" key="1">
    <citation type="submission" date="2017-06" db="EMBL/GenBank/DDBJ databases">
        <authorList>
            <person name="Kim H.J."/>
            <person name="Triplett B.A."/>
        </authorList>
    </citation>
    <scope>NUCLEOTIDE SEQUENCE [LARGE SCALE GENOMIC DNA]</scope>
    <source>
        <strain evidence="1 2">SCA</strain>
    </source>
</reference>
<name>A0A239CNM2_9FIRM</name>
<protein>
    <submittedName>
        <fullName evidence="1">Uncharacterized protein</fullName>
    </submittedName>
</protein>